<dbReference type="EMBL" id="JAPFFK010000015">
    <property type="protein sequence ID" value="KAJ6712349.1"/>
    <property type="molecule type" value="Genomic_DNA"/>
</dbReference>
<reference evidence="1" key="2">
    <citation type="journal article" date="2023" name="Int. J. Mol. Sci.">
        <title>De Novo Assembly and Annotation of 11 Diverse Shrub Willow (Salix) Genomes Reveals Novel Gene Organization in Sex-Linked Regions.</title>
        <authorList>
            <person name="Hyden B."/>
            <person name="Feng K."/>
            <person name="Yates T.B."/>
            <person name="Jawdy S."/>
            <person name="Cereghino C."/>
            <person name="Smart L.B."/>
            <person name="Muchero W."/>
        </authorList>
    </citation>
    <scope>NUCLEOTIDE SEQUENCE</scope>
    <source>
        <tissue evidence="1">Shoot tip</tissue>
    </source>
</reference>
<evidence type="ECO:0000313" key="2">
    <source>
        <dbReference type="Proteomes" id="UP001151532"/>
    </source>
</evidence>
<reference evidence="1" key="1">
    <citation type="submission" date="2022-11" db="EMBL/GenBank/DDBJ databases">
        <authorList>
            <person name="Hyden B.L."/>
            <person name="Feng K."/>
            <person name="Yates T."/>
            <person name="Jawdy S."/>
            <person name="Smart L.B."/>
            <person name="Muchero W."/>
        </authorList>
    </citation>
    <scope>NUCLEOTIDE SEQUENCE</scope>
    <source>
        <tissue evidence="1">Shoot tip</tissue>
    </source>
</reference>
<dbReference type="AlphaFoldDB" id="A0A9Q0YW71"/>
<comment type="caution">
    <text evidence="1">The sequence shown here is derived from an EMBL/GenBank/DDBJ whole genome shotgun (WGS) entry which is preliminary data.</text>
</comment>
<name>A0A9Q0YW71_SALPP</name>
<evidence type="ECO:0000313" key="1">
    <source>
        <dbReference type="EMBL" id="KAJ6712349.1"/>
    </source>
</evidence>
<sequence>METKKNSLLSFGSKSITSLSIPILLTIHNTAADVHQVTNNSTFHKFFPQKREYKRQNTPS</sequence>
<dbReference type="Proteomes" id="UP001151532">
    <property type="component" value="Chromosome 1"/>
</dbReference>
<keyword evidence="2" id="KW-1185">Reference proteome</keyword>
<accession>A0A9Q0YW71</accession>
<organism evidence="1 2">
    <name type="scientific">Salix purpurea</name>
    <name type="common">Purple osier willow</name>
    <dbReference type="NCBI Taxonomy" id="77065"/>
    <lineage>
        <taxon>Eukaryota</taxon>
        <taxon>Viridiplantae</taxon>
        <taxon>Streptophyta</taxon>
        <taxon>Embryophyta</taxon>
        <taxon>Tracheophyta</taxon>
        <taxon>Spermatophyta</taxon>
        <taxon>Magnoliopsida</taxon>
        <taxon>eudicotyledons</taxon>
        <taxon>Gunneridae</taxon>
        <taxon>Pentapetalae</taxon>
        <taxon>rosids</taxon>
        <taxon>fabids</taxon>
        <taxon>Malpighiales</taxon>
        <taxon>Salicaceae</taxon>
        <taxon>Saliceae</taxon>
        <taxon>Salix</taxon>
    </lineage>
</organism>
<gene>
    <name evidence="1" type="ORF">OIU79_008548</name>
</gene>
<protein>
    <submittedName>
        <fullName evidence="1">Uncharacterized protein</fullName>
    </submittedName>
</protein>
<proteinExistence type="predicted"/>